<dbReference type="Proteomes" id="UP000556329">
    <property type="component" value="Unassembled WGS sequence"/>
</dbReference>
<dbReference type="InterPro" id="IPR011989">
    <property type="entry name" value="ARM-like"/>
</dbReference>
<protein>
    <submittedName>
        <fullName evidence="1">Uncharacterized protein (TIGR02270 family)</fullName>
    </submittedName>
</protein>
<dbReference type="Pfam" id="PF13646">
    <property type="entry name" value="HEAT_2"/>
    <property type="match status" value="1"/>
</dbReference>
<gene>
    <name evidence="1" type="ORF">HNQ71_001267</name>
</gene>
<dbReference type="NCBIfam" id="TIGR02270">
    <property type="entry name" value="TIGR02270 family protein"/>
    <property type="match status" value="1"/>
</dbReference>
<dbReference type="Gene3D" id="1.25.10.10">
    <property type="entry name" value="Leucine-rich Repeat Variant"/>
    <property type="match status" value="1"/>
</dbReference>
<evidence type="ECO:0000313" key="2">
    <source>
        <dbReference type="Proteomes" id="UP000556329"/>
    </source>
</evidence>
<dbReference type="SUPFAM" id="SSF48371">
    <property type="entry name" value="ARM repeat"/>
    <property type="match status" value="1"/>
</dbReference>
<keyword evidence="2" id="KW-1185">Reference proteome</keyword>
<dbReference type="RefSeq" id="WP_184871665.1">
    <property type="nucleotide sequence ID" value="NZ_JACHEF010000001.1"/>
</dbReference>
<proteinExistence type="predicted"/>
<comment type="caution">
    <text evidence="1">The sequence shown here is derived from an EMBL/GenBank/DDBJ whole genome shotgun (WGS) entry which is preliminary data.</text>
</comment>
<dbReference type="AlphaFoldDB" id="A0A841P5L8"/>
<dbReference type="InterPro" id="IPR011959">
    <property type="entry name" value="CHP02270"/>
</dbReference>
<organism evidence="1 2">
    <name type="scientific">Mesorhizobium sangaii</name>
    <dbReference type="NCBI Taxonomy" id="505389"/>
    <lineage>
        <taxon>Bacteria</taxon>
        <taxon>Pseudomonadati</taxon>
        <taxon>Pseudomonadota</taxon>
        <taxon>Alphaproteobacteria</taxon>
        <taxon>Hyphomicrobiales</taxon>
        <taxon>Phyllobacteriaceae</taxon>
        <taxon>Mesorhizobium</taxon>
    </lineage>
</organism>
<dbReference type="InterPro" id="IPR016024">
    <property type="entry name" value="ARM-type_fold"/>
</dbReference>
<dbReference type="EMBL" id="JACHEF010000001">
    <property type="protein sequence ID" value="MBB6408623.1"/>
    <property type="molecule type" value="Genomic_DNA"/>
</dbReference>
<evidence type="ECO:0000313" key="1">
    <source>
        <dbReference type="EMBL" id="MBB6408623.1"/>
    </source>
</evidence>
<accession>A0A841P5L8</accession>
<sequence>MPRVIEHIIDQHAGDAAFLWLQRDEATDAPHHRRKELDRLDERLEAHIDGLRVAGEWGWRAAEAAFEQYGEPGEAFVAAVLAFENHSERRIARVLNSIASSAELSRAVIAALGWVEPSLLRGTVQALLGDSDPQKRLLGLAACSVHRVDPAARLVEFLDDAAPTRARALRLVGELGRADLLPEIRRALRDPDDSCRFWAAWSAALVGDRRDAPQALCEQAGTDNRLGRKGLQVLLSAMDTESALAWLNNMRGDPSKARLLAAGAGVFGDPSFVPWLLTQMRDSKLARVAGESFSMISGVELETEGLATSAPNAVEHSEDEDIDDETHRDYYLPWPDRSKIIQWWRQNEANFSRGNRYLLGRQLAAGNLEAVFATGAQRQRRAAALEMALATPRAPLANCSLRTISSAANAGWLLSA</sequence>
<reference evidence="1 2" key="1">
    <citation type="submission" date="2020-08" db="EMBL/GenBank/DDBJ databases">
        <title>Genomic Encyclopedia of Type Strains, Phase IV (KMG-IV): sequencing the most valuable type-strain genomes for metagenomic binning, comparative biology and taxonomic classification.</title>
        <authorList>
            <person name="Goeker M."/>
        </authorList>
    </citation>
    <scope>NUCLEOTIDE SEQUENCE [LARGE SCALE GENOMIC DNA]</scope>
    <source>
        <strain evidence="1 2">DSM 100039</strain>
    </source>
</reference>
<name>A0A841P5L8_9HYPH</name>